<dbReference type="AlphaFoldDB" id="A0A5B8R512"/>
<dbReference type="RefSeq" id="WP_172589345.1">
    <property type="nucleotide sequence ID" value="NZ_CP076856.1"/>
</dbReference>
<proteinExistence type="predicted"/>
<protein>
    <submittedName>
        <fullName evidence="1">Uncharacterized protein</fullName>
    </submittedName>
</protein>
<evidence type="ECO:0000313" key="1">
    <source>
        <dbReference type="EMBL" id="QDZ93076.1"/>
    </source>
</evidence>
<organism evidence="1">
    <name type="scientific">Shewanella decolorationis</name>
    <dbReference type="NCBI Taxonomy" id="256839"/>
    <lineage>
        <taxon>Bacteria</taxon>
        <taxon>Pseudomonadati</taxon>
        <taxon>Pseudomonadota</taxon>
        <taxon>Gammaproteobacteria</taxon>
        <taxon>Alteromonadales</taxon>
        <taxon>Shewanellaceae</taxon>
        <taxon>Shewanella</taxon>
    </lineage>
</organism>
<name>A0A5B8R512_9GAMM</name>
<dbReference type="Pfam" id="PF22491">
    <property type="entry name" value="DUF6988"/>
    <property type="match status" value="1"/>
</dbReference>
<reference evidence="1" key="1">
    <citation type="journal article" date="2019" name="Ecotoxicol. Environ. Saf.">
        <title>Microbial characterization of heavy metal resistant bacterial strains isolated from an electroplating wastewater treatment plant.</title>
        <authorList>
            <person name="Cai X."/>
            <person name="Zheng X."/>
            <person name="Zhang D."/>
            <person name="Iqbal W."/>
            <person name="Liu C."/>
            <person name="Yang B."/>
            <person name="Zhao X."/>
            <person name="Lu X."/>
            <person name="Mao Y."/>
        </authorList>
    </citation>
    <scope>NUCLEOTIDE SEQUENCE [LARGE SCALE GENOMIC DNA]</scope>
    <source>
        <strain evidence="1">Ni1-3</strain>
    </source>
</reference>
<accession>A0A5B8R512</accession>
<dbReference type="InterPro" id="IPR054257">
    <property type="entry name" value="DUF6988"/>
</dbReference>
<sequence>MSSFNIFEESDILAEELQAVIELPLFDNSPRIKTSDVACSLSLEHWHAARALLRANLLPSALVVHRAQFEALTRSIWLTYVATDHQLSKLTADLSLESEQAAKNMPQIAQMIEALEKKGPPQAYDAVSRFKDNSWKALNSYAHAGIHPILRHRDGYPVKLLHDVLRNTNGLAVMSFMQAVVLSGQQPLQKTILELAGKRLGCMPPLL</sequence>
<dbReference type="EMBL" id="CP031775">
    <property type="protein sequence ID" value="QDZ93076.1"/>
    <property type="molecule type" value="Genomic_DNA"/>
</dbReference>
<gene>
    <name evidence="1" type="ORF">D0436_23010</name>
</gene>